<dbReference type="AlphaFoldDB" id="A0A1G6SWH1"/>
<dbReference type="GO" id="GO:0006298">
    <property type="term" value="P:mismatch repair"/>
    <property type="evidence" value="ECO:0007669"/>
    <property type="project" value="InterPro"/>
</dbReference>
<dbReference type="InterPro" id="IPR000432">
    <property type="entry name" value="DNA_mismatch_repair_MutS_C"/>
</dbReference>
<dbReference type="PANTHER" id="PTHR11361">
    <property type="entry name" value="DNA MISMATCH REPAIR PROTEIN MUTS FAMILY MEMBER"/>
    <property type="match status" value="1"/>
</dbReference>
<dbReference type="RefSeq" id="WP_092440929.1">
    <property type="nucleotide sequence ID" value="NZ_FMYP01000105.1"/>
</dbReference>
<dbReference type="GO" id="GO:0140664">
    <property type="term" value="F:ATP-dependent DNA damage sensor activity"/>
    <property type="evidence" value="ECO:0007669"/>
    <property type="project" value="InterPro"/>
</dbReference>
<keyword evidence="3" id="KW-0238">DNA-binding</keyword>
<dbReference type="GO" id="GO:0030983">
    <property type="term" value="F:mismatched DNA binding"/>
    <property type="evidence" value="ECO:0007669"/>
    <property type="project" value="InterPro"/>
</dbReference>
<keyword evidence="2" id="KW-0067">ATP-binding</keyword>
<evidence type="ECO:0000313" key="6">
    <source>
        <dbReference type="Proteomes" id="UP000199452"/>
    </source>
</evidence>
<keyword evidence="1" id="KW-0547">Nucleotide-binding</keyword>
<gene>
    <name evidence="5" type="ORF">SAMN05216323_11053</name>
</gene>
<evidence type="ECO:0000256" key="1">
    <source>
        <dbReference type="ARBA" id="ARBA00022741"/>
    </source>
</evidence>
<sequence length="449" mass="50635">MENKLQIDHHTASDLQIFEARGDKTILDLFDETVTPDGKLKLKERFYNAYNSRDSILEVQAALRHIQTHLDVWSFPITPQEANRINLYYISKSKPMLFEEEALFWVESVFRRTFSSEFREISLHGTQHIIRYFEKLQGWLARVDSADLPKLLKDLVASITTILEEGILAEVLRKETRKAKSNELLRIDKLFRGHDSVKYVLMVNHVFELEALISIALAGHKKGFSFPEMLDVQTPVVELTDVWHPFLNAPVVNTVSLGNSGSVVFLTGPNMAGKTTFLRALGICVYLAHLGFPIPAKLGRMSVFNGLLSSINTEDSVTLGYSYFYSEVLRVKKAAQFVRDTPKVLLIMDELFKGTNIKDAHDGSLMVIKGLAKNPSCLVVISSHLLELAVDLKKVNSVSFNCFSSRVVNGKPQFDYKLKKGVSDERIGLIILKNEGVDKLLGVEDDLMD</sequence>
<dbReference type="InterPro" id="IPR045076">
    <property type="entry name" value="MutS"/>
</dbReference>
<dbReference type="SUPFAM" id="SSF52540">
    <property type="entry name" value="P-loop containing nucleoside triphosphate hydrolases"/>
    <property type="match status" value="1"/>
</dbReference>
<dbReference type="GO" id="GO:0005524">
    <property type="term" value="F:ATP binding"/>
    <property type="evidence" value="ECO:0007669"/>
    <property type="project" value="UniProtKB-KW"/>
</dbReference>
<dbReference type="OrthoDB" id="9802448at2"/>
<accession>A0A1G6SWH1</accession>
<dbReference type="Gene3D" id="1.10.1420.10">
    <property type="match status" value="1"/>
</dbReference>
<dbReference type="Gene3D" id="3.40.50.300">
    <property type="entry name" value="P-loop containing nucleotide triphosphate hydrolases"/>
    <property type="match status" value="1"/>
</dbReference>
<keyword evidence="6" id="KW-1185">Reference proteome</keyword>
<dbReference type="PANTHER" id="PTHR11361:SF99">
    <property type="entry name" value="DNA MISMATCH REPAIR PROTEIN"/>
    <property type="match status" value="1"/>
</dbReference>
<dbReference type="EMBL" id="FMYP01000105">
    <property type="protein sequence ID" value="SDD21320.1"/>
    <property type="molecule type" value="Genomic_DNA"/>
</dbReference>
<feature type="domain" description="DNA mismatch repair proteins mutS family" evidence="4">
    <location>
        <begin position="261"/>
        <end position="442"/>
    </location>
</feature>
<dbReference type="InterPro" id="IPR027417">
    <property type="entry name" value="P-loop_NTPase"/>
</dbReference>
<organism evidence="5 6">
    <name type="scientific">Williamwhitmania taraxaci</name>
    <dbReference type="NCBI Taxonomy" id="1640674"/>
    <lineage>
        <taxon>Bacteria</taxon>
        <taxon>Pseudomonadati</taxon>
        <taxon>Bacteroidota</taxon>
        <taxon>Bacteroidia</taxon>
        <taxon>Bacteroidales</taxon>
        <taxon>Williamwhitmaniaceae</taxon>
        <taxon>Williamwhitmania</taxon>
    </lineage>
</organism>
<evidence type="ECO:0000313" key="5">
    <source>
        <dbReference type="EMBL" id="SDD21320.1"/>
    </source>
</evidence>
<dbReference type="SMART" id="SM00534">
    <property type="entry name" value="MUTSac"/>
    <property type="match status" value="1"/>
</dbReference>
<evidence type="ECO:0000256" key="3">
    <source>
        <dbReference type="ARBA" id="ARBA00023125"/>
    </source>
</evidence>
<name>A0A1G6SWH1_9BACT</name>
<dbReference type="Pfam" id="PF00488">
    <property type="entry name" value="MutS_V"/>
    <property type="match status" value="1"/>
</dbReference>
<evidence type="ECO:0000259" key="4">
    <source>
        <dbReference type="SMART" id="SM00534"/>
    </source>
</evidence>
<proteinExistence type="predicted"/>
<evidence type="ECO:0000256" key="2">
    <source>
        <dbReference type="ARBA" id="ARBA00022840"/>
    </source>
</evidence>
<dbReference type="GO" id="GO:0005829">
    <property type="term" value="C:cytosol"/>
    <property type="evidence" value="ECO:0007669"/>
    <property type="project" value="TreeGrafter"/>
</dbReference>
<protein>
    <submittedName>
        <fullName evidence="5">MutS domain V</fullName>
    </submittedName>
</protein>
<dbReference type="STRING" id="1640674.SAMN05216323_11053"/>
<reference evidence="5 6" key="1">
    <citation type="submission" date="2016-09" db="EMBL/GenBank/DDBJ databases">
        <authorList>
            <person name="Capua I."/>
            <person name="De Benedictis P."/>
            <person name="Joannis T."/>
            <person name="Lombin L.H."/>
            <person name="Cattoli G."/>
        </authorList>
    </citation>
    <scope>NUCLEOTIDE SEQUENCE [LARGE SCALE GENOMIC DNA]</scope>
    <source>
        <strain evidence="5 6">A7P-90m</strain>
    </source>
</reference>
<dbReference type="Proteomes" id="UP000199452">
    <property type="component" value="Unassembled WGS sequence"/>
</dbReference>